<dbReference type="InterPro" id="IPR011008">
    <property type="entry name" value="Dimeric_a/b-barrel"/>
</dbReference>
<keyword evidence="4 13" id="KW-0479">Metal-binding</keyword>
<dbReference type="Pfam" id="PF04261">
    <property type="entry name" value="Dyp_perox_N"/>
    <property type="match status" value="1"/>
</dbReference>
<keyword evidence="17" id="KW-1185">Reference proteome</keyword>
<keyword evidence="3 13" id="KW-0349">Heme</keyword>
<comment type="subcellular location">
    <subcellularLocation>
        <location evidence="1">Cell envelope</location>
    </subcellularLocation>
</comment>
<feature type="domain" description="Dyp-type peroxidase C-terminal" evidence="15">
    <location>
        <begin position="220"/>
        <end position="400"/>
    </location>
</feature>
<accession>A0ABX2VAR6</accession>
<dbReference type="PANTHER" id="PTHR30521:SF4">
    <property type="entry name" value="DEFERROCHELATASE"/>
    <property type="match status" value="1"/>
</dbReference>
<comment type="caution">
    <text evidence="16">The sequence shown here is derived from an EMBL/GenBank/DDBJ whole genome shotgun (WGS) entry which is preliminary data.</text>
</comment>
<evidence type="ECO:0000256" key="1">
    <source>
        <dbReference type="ARBA" id="ARBA00004196"/>
    </source>
</evidence>
<evidence type="ECO:0000256" key="10">
    <source>
        <dbReference type="ARBA" id="ARBA00033771"/>
    </source>
</evidence>
<evidence type="ECO:0000256" key="12">
    <source>
        <dbReference type="ARBA" id="ARBA00048856"/>
    </source>
</evidence>
<evidence type="ECO:0000256" key="4">
    <source>
        <dbReference type="ARBA" id="ARBA00022723"/>
    </source>
</evidence>
<evidence type="ECO:0000256" key="3">
    <source>
        <dbReference type="ARBA" id="ARBA00022617"/>
    </source>
</evidence>
<dbReference type="PANTHER" id="PTHR30521">
    <property type="entry name" value="DEFERROCHELATASE/PEROXIDASE"/>
    <property type="match status" value="1"/>
</dbReference>
<evidence type="ECO:0000313" key="17">
    <source>
        <dbReference type="Proteomes" id="UP000078447"/>
    </source>
</evidence>
<evidence type="ECO:0000256" key="11">
    <source>
        <dbReference type="ARBA" id="ARBA00033775"/>
    </source>
</evidence>
<dbReference type="InterPro" id="IPR006313">
    <property type="entry name" value="EfeB/EfeN"/>
</dbReference>
<evidence type="ECO:0000256" key="5">
    <source>
        <dbReference type="ARBA" id="ARBA00022729"/>
    </source>
</evidence>
<proteinExistence type="inferred from homology"/>
<dbReference type="SUPFAM" id="SSF54909">
    <property type="entry name" value="Dimeric alpha+beta barrel"/>
    <property type="match status" value="1"/>
</dbReference>
<protein>
    <recommendedName>
        <fullName evidence="10 13">Deferrochelatase</fullName>
        <ecNumber evidence="13">1.11.1.-</ecNumber>
    </recommendedName>
    <alternativeName>
        <fullName evidence="11 13">Peroxidase EfeB</fullName>
    </alternativeName>
</protein>
<evidence type="ECO:0000313" key="16">
    <source>
        <dbReference type="EMBL" id="OAN15318.1"/>
    </source>
</evidence>
<dbReference type="NCBIfam" id="TIGR01412">
    <property type="entry name" value="tat_substr_1"/>
    <property type="match status" value="1"/>
</dbReference>
<dbReference type="InterPro" id="IPR048327">
    <property type="entry name" value="Dyp_perox_N"/>
</dbReference>
<comment type="function">
    <text evidence="13">Involved in the recovery of exogenous heme iron. Extracts iron from heme while preserving the protoporphyrin ring intact.</text>
</comment>
<dbReference type="EC" id="1.11.1.-" evidence="13"/>
<reference evidence="16 17" key="1">
    <citation type="submission" date="2016-03" db="EMBL/GenBank/DDBJ databases">
        <authorList>
            <person name="Cho S.-Y."/>
            <person name="Lim S."/>
            <person name="Kim H."/>
            <person name="Soh E.H."/>
            <person name="Moon J.S."/>
        </authorList>
    </citation>
    <scope>NUCLEOTIDE SEQUENCE [LARGE SCALE GENOMIC DNA]</scope>
    <source>
        <strain evidence="16 17">KCTC 3810</strain>
    </source>
</reference>
<dbReference type="Pfam" id="PF20628">
    <property type="entry name" value="Dyp_perox_C"/>
    <property type="match status" value="1"/>
</dbReference>
<comment type="similarity">
    <text evidence="9 13">Belongs to the DyP-type peroxidase family.</text>
</comment>
<keyword evidence="6 13" id="KW-0560">Oxidoreductase</keyword>
<keyword evidence="2 13" id="KW-0575">Peroxidase</keyword>
<keyword evidence="5" id="KW-0732">Signal</keyword>
<name>A0ABX2VAR6_9BACL</name>
<comment type="cofactor">
    <cofactor evidence="13">
        <name>heme b</name>
        <dbReference type="ChEBI" id="CHEBI:60344"/>
    </cofactor>
    <text evidence="13">Binds 1 heme b (iron(II)-protoporphyrin IX) group non-covalently per subunit.</text>
</comment>
<evidence type="ECO:0000256" key="6">
    <source>
        <dbReference type="ARBA" id="ARBA00023002"/>
    </source>
</evidence>
<dbReference type="NCBIfam" id="TIGR01413">
    <property type="entry name" value="Dyp_perox_fam"/>
    <property type="match status" value="1"/>
</dbReference>
<gene>
    <name evidence="16" type="ORF">A3783_05100</name>
</gene>
<sequence>MTRTALEEGVTRRDVLKVAGLTGLGAALYASGIERLLPRALTAQATDQVPFYGTYQAGILTPVQNHIQLVAFDVQTDRRDELIDLLRRWTRACARLAASLSLGESDSQYVPPEDTGEAEGLSASHLTFTFGCGASLFAGDRFGIAHKRPAALRDLPTFDLDQLDDKWSGGDLIVQICADDQQVVFHALRNLTRIGRGIVKIRWTQAGFQRSKAADATGGTPRNLFGFKDGTGNPDLTKDKVRNKHLFYQWQDGSPWLTNGTFLVVRRIQMHLEVWDRTILKEQERTFGRERASGAPLGSTNEFASVTPDQRTLHGETQLPADSHTAVAHGTSKEQLLRRSYSYQAGVNETTGALDAGLLFVSFQRSPDQFITIQKRLAASDRLNEYITHRGSALFACFGGIQKGGYIGDALFA</sequence>
<evidence type="ECO:0000256" key="7">
    <source>
        <dbReference type="ARBA" id="ARBA00023004"/>
    </source>
</evidence>
<evidence type="ECO:0000256" key="9">
    <source>
        <dbReference type="ARBA" id="ARBA00025737"/>
    </source>
</evidence>
<evidence type="ECO:0000259" key="14">
    <source>
        <dbReference type="Pfam" id="PF04261"/>
    </source>
</evidence>
<keyword evidence="8" id="KW-0456">Lyase</keyword>
<evidence type="ECO:0000259" key="15">
    <source>
        <dbReference type="Pfam" id="PF20628"/>
    </source>
</evidence>
<dbReference type="PROSITE" id="PS51318">
    <property type="entry name" value="TAT"/>
    <property type="match status" value="1"/>
</dbReference>
<evidence type="ECO:0000256" key="8">
    <source>
        <dbReference type="ARBA" id="ARBA00023239"/>
    </source>
</evidence>
<dbReference type="InterPro" id="IPR006314">
    <property type="entry name" value="Dyp_peroxidase"/>
</dbReference>
<organism evidence="16 17">
    <name type="scientific">Exiguobacterium undae</name>
    <dbReference type="NCBI Taxonomy" id="169177"/>
    <lineage>
        <taxon>Bacteria</taxon>
        <taxon>Bacillati</taxon>
        <taxon>Bacillota</taxon>
        <taxon>Bacilli</taxon>
        <taxon>Bacillales</taxon>
        <taxon>Bacillales Family XII. Incertae Sedis</taxon>
        <taxon>Exiguobacterium</taxon>
    </lineage>
</organism>
<dbReference type="Proteomes" id="UP000078447">
    <property type="component" value="Unassembled WGS sequence"/>
</dbReference>
<dbReference type="InterPro" id="IPR048328">
    <property type="entry name" value="Dyp_perox_C"/>
</dbReference>
<evidence type="ECO:0000256" key="2">
    <source>
        <dbReference type="ARBA" id="ARBA00022559"/>
    </source>
</evidence>
<dbReference type="InterPro" id="IPR006311">
    <property type="entry name" value="TAT_signal"/>
</dbReference>
<dbReference type="EMBL" id="LVVL01000001">
    <property type="protein sequence ID" value="OAN15318.1"/>
    <property type="molecule type" value="Genomic_DNA"/>
</dbReference>
<dbReference type="PROSITE" id="PS51404">
    <property type="entry name" value="DYP_PEROXIDASE"/>
    <property type="match status" value="1"/>
</dbReference>
<comment type="catalytic activity">
    <reaction evidence="12">
        <text>heme b + 2 H(+) = protoporphyrin IX + Fe(2+)</text>
        <dbReference type="Rhea" id="RHEA:22584"/>
        <dbReference type="ChEBI" id="CHEBI:15378"/>
        <dbReference type="ChEBI" id="CHEBI:29033"/>
        <dbReference type="ChEBI" id="CHEBI:57306"/>
        <dbReference type="ChEBI" id="CHEBI:60344"/>
        <dbReference type="EC" id="4.98.1.1"/>
    </reaction>
    <physiologicalReaction direction="left-to-right" evidence="12">
        <dbReference type="Rhea" id="RHEA:22585"/>
    </physiologicalReaction>
</comment>
<evidence type="ECO:0000256" key="13">
    <source>
        <dbReference type="RuleBase" id="RU365017"/>
    </source>
</evidence>
<feature type="domain" description="Dyp-type peroxidase N-terminal" evidence="14">
    <location>
        <begin position="56"/>
        <end position="209"/>
    </location>
</feature>
<keyword evidence="7 13" id="KW-0408">Iron</keyword>
<dbReference type="RefSeq" id="WP_028106176.1">
    <property type="nucleotide sequence ID" value="NZ_LVVL01000001.1"/>
</dbReference>